<comment type="subcellular location">
    <subcellularLocation>
        <location evidence="1">Membrane</location>
        <topology evidence="1">Multi-pass membrane protein</topology>
    </subcellularLocation>
</comment>
<dbReference type="Gene3D" id="1.20.1080.10">
    <property type="entry name" value="Glycerol uptake facilitator protein"/>
    <property type="match status" value="1"/>
</dbReference>
<protein>
    <submittedName>
        <fullName evidence="6">Aquaporin-8</fullName>
    </submittedName>
</protein>
<dbReference type="InterPro" id="IPR023271">
    <property type="entry name" value="Aquaporin-like"/>
</dbReference>
<feature type="non-terminal residue" evidence="6">
    <location>
        <position position="71"/>
    </location>
</feature>
<dbReference type="AlphaFoldDB" id="A0A091GF86"/>
<reference evidence="6 7" key="1">
    <citation type="submission" date="2014-04" db="EMBL/GenBank/DDBJ databases">
        <title>Genome evolution of avian class.</title>
        <authorList>
            <person name="Zhang G."/>
            <person name="Li C."/>
        </authorList>
    </citation>
    <scope>NUCLEOTIDE SEQUENCE [LARGE SCALE GENOMIC DNA]</scope>
    <source>
        <strain evidence="6">BGI_N303</strain>
    </source>
</reference>
<gene>
    <name evidence="6" type="ORF">N303_06790</name>
</gene>
<name>A0A091GF86_CUCCA</name>
<dbReference type="STRING" id="55661.A0A091GF86"/>
<keyword evidence="3 5" id="KW-1133">Transmembrane helix</keyword>
<evidence type="ECO:0000313" key="6">
    <source>
        <dbReference type="EMBL" id="KFO80638.1"/>
    </source>
</evidence>
<evidence type="ECO:0000256" key="5">
    <source>
        <dbReference type="SAM" id="Phobius"/>
    </source>
</evidence>
<organism evidence="6 7">
    <name type="scientific">Cuculus canorus</name>
    <name type="common">Common cuckoo</name>
    <dbReference type="NCBI Taxonomy" id="55661"/>
    <lineage>
        <taxon>Eukaryota</taxon>
        <taxon>Metazoa</taxon>
        <taxon>Chordata</taxon>
        <taxon>Craniata</taxon>
        <taxon>Vertebrata</taxon>
        <taxon>Euteleostomi</taxon>
        <taxon>Archelosauria</taxon>
        <taxon>Archosauria</taxon>
        <taxon>Dinosauria</taxon>
        <taxon>Saurischia</taxon>
        <taxon>Theropoda</taxon>
        <taxon>Coelurosauria</taxon>
        <taxon>Aves</taxon>
        <taxon>Neognathae</taxon>
        <taxon>Neoaves</taxon>
        <taxon>Otidimorphae</taxon>
        <taxon>Cuculiformes</taxon>
        <taxon>Cuculidae</taxon>
        <taxon>Cuculus</taxon>
    </lineage>
</organism>
<keyword evidence="2 5" id="KW-0812">Transmembrane</keyword>
<evidence type="ECO:0000256" key="4">
    <source>
        <dbReference type="ARBA" id="ARBA00023136"/>
    </source>
</evidence>
<sequence>MMDIDVKSKPSQPHWYEHYVQPCVAELLGSALFVFAGCLSVVEDTAVTGKMQPALVHGLAAGVIVAALGDV</sequence>
<keyword evidence="4 5" id="KW-0472">Membrane</keyword>
<dbReference type="PRINTS" id="PR02020">
    <property type="entry name" value="AQUAPORIN8"/>
</dbReference>
<dbReference type="EMBL" id="KL448117">
    <property type="protein sequence ID" value="KFO80638.1"/>
    <property type="molecule type" value="Genomic_DNA"/>
</dbReference>
<feature type="transmembrane region" description="Helical" evidence="5">
    <location>
        <begin position="19"/>
        <end position="42"/>
    </location>
</feature>
<evidence type="ECO:0000256" key="3">
    <source>
        <dbReference type="ARBA" id="ARBA00022989"/>
    </source>
</evidence>
<accession>A0A091GF86</accession>
<evidence type="ECO:0000256" key="2">
    <source>
        <dbReference type="ARBA" id="ARBA00022692"/>
    </source>
</evidence>
<dbReference type="SUPFAM" id="SSF81338">
    <property type="entry name" value="Aquaporin-like"/>
    <property type="match status" value="1"/>
</dbReference>
<dbReference type="Proteomes" id="UP000053760">
    <property type="component" value="Unassembled WGS sequence"/>
</dbReference>
<dbReference type="GO" id="GO:0016020">
    <property type="term" value="C:membrane"/>
    <property type="evidence" value="ECO:0007669"/>
    <property type="project" value="UniProtKB-SubCell"/>
</dbReference>
<evidence type="ECO:0000313" key="7">
    <source>
        <dbReference type="Proteomes" id="UP000053760"/>
    </source>
</evidence>
<proteinExistence type="predicted"/>
<evidence type="ECO:0000256" key="1">
    <source>
        <dbReference type="ARBA" id="ARBA00004141"/>
    </source>
</evidence>
<dbReference type="InterPro" id="IPR023277">
    <property type="entry name" value="Aquaporin_8"/>
</dbReference>
<keyword evidence="7" id="KW-1185">Reference proteome</keyword>